<accession>A0AA90YXU8</accession>
<dbReference type="Proteomes" id="UP000597886">
    <property type="component" value="Unassembled WGS sequence"/>
</dbReference>
<dbReference type="AlphaFoldDB" id="A0AA90YXU8"/>
<reference evidence="1" key="1">
    <citation type="submission" date="2019-12" db="EMBL/GenBank/DDBJ databases">
        <title>Ruegeria JWLKs population differentiation of coral mucus and skeleton niches.</title>
        <authorList>
            <person name="Luo D."/>
        </authorList>
    </citation>
    <scope>NUCLEOTIDE SEQUENCE</scope>
    <source>
        <strain evidence="1">HKCCD6181</strain>
    </source>
</reference>
<name>A0AA90YXU8_9RHOB</name>
<evidence type="ECO:0000313" key="1">
    <source>
        <dbReference type="EMBL" id="NOE19293.1"/>
    </source>
</evidence>
<comment type="caution">
    <text evidence="1">The sequence shown here is derived from an EMBL/GenBank/DDBJ whole genome shotgun (WGS) entry which is preliminary data.</text>
</comment>
<dbReference type="EMBL" id="WVRA01000005">
    <property type="protein sequence ID" value="NOE19293.1"/>
    <property type="molecule type" value="Genomic_DNA"/>
</dbReference>
<evidence type="ECO:0000313" key="2">
    <source>
        <dbReference type="Proteomes" id="UP000597886"/>
    </source>
</evidence>
<dbReference type="RefSeq" id="WP_171330775.1">
    <property type="nucleotide sequence ID" value="NZ_WVRA01000005.1"/>
</dbReference>
<organism evidence="1 2">
    <name type="scientific">Ruegeria atlantica</name>
    <dbReference type="NCBI Taxonomy" id="81569"/>
    <lineage>
        <taxon>Bacteria</taxon>
        <taxon>Pseudomonadati</taxon>
        <taxon>Pseudomonadota</taxon>
        <taxon>Alphaproteobacteria</taxon>
        <taxon>Rhodobacterales</taxon>
        <taxon>Roseobacteraceae</taxon>
        <taxon>Ruegeria</taxon>
    </lineage>
</organism>
<gene>
    <name evidence="1" type="ORF">GS634_14285</name>
</gene>
<protein>
    <submittedName>
        <fullName evidence="1">Uncharacterized protein</fullName>
    </submittedName>
</protein>
<sequence>MPYFERKPYVSASRAVSPIAPQPDNQPISDIARRVLETERGPRQHLDGPFRCRKSCHPGSTATILLSFEAPEGAAPVQMQFEPGDLTNPNGDILPANRISVIPPQIQLEPGEATDVAVAVTIPDLSKPGEYHGRIACTGTDQTSVVVIFEVAGAQT</sequence>
<proteinExistence type="predicted"/>